<protein>
    <recommendedName>
        <fullName evidence="8">Tetraspanin</fullName>
    </recommendedName>
</protein>
<dbReference type="InterPro" id="IPR018499">
    <property type="entry name" value="Tetraspanin/Peripherin"/>
</dbReference>
<name>A0ABD3U0N1_SINWO</name>
<dbReference type="PANTHER" id="PTHR19282:SF544">
    <property type="entry name" value="TETRASPANIN"/>
    <property type="match status" value="1"/>
</dbReference>
<feature type="transmembrane region" description="Helical" evidence="5">
    <location>
        <begin position="207"/>
        <end position="232"/>
    </location>
</feature>
<keyword evidence="4 5" id="KW-0472">Membrane</keyword>
<reference evidence="6 7" key="1">
    <citation type="submission" date="2024-11" db="EMBL/GenBank/DDBJ databases">
        <title>Chromosome-level genome assembly of the freshwater bivalve Anodonta woodiana.</title>
        <authorList>
            <person name="Chen X."/>
        </authorList>
    </citation>
    <scope>NUCLEOTIDE SEQUENCE [LARGE SCALE GENOMIC DNA]</scope>
    <source>
        <strain evidence="6">MN2024</strain>
        <tissue evidence="6">Gills</tissue>
    </source>
</reference>
<dbReference type="PANTHER" id="PTHR19282">
    <property type="entry name" value="TETRASPANIN"/>
    <property type="match status" value="1"/>
</dbReference>
<dbReference type="AlphaFoldDB" id="A0ABD3U0N1"/>
<comment type="caution">
    <text evidence="6">The sequence shown here is derived from an EMBL/GenBank/DDBJ whole genome shotgun (WGS) entry which is preliminary data.</text>
</comment>
<keyword evidence="3 5" id="KW-1133">Transmembrane helix</keyword>
<evidence type="ECO:0000256" key="2">
    <source>
        <dbReference type="ARBA" id="ARBA00022692"/>
    </source>
</evidence>
<evidence type="ECO:0000256" key="4">
    <source>
        <dbReference type="ARBA" id="ARBA00023136"/>
    </source>
</evidence>
<evidence type="ECO:0000256" key="1">
    <source>
        <dbReference type="ARBA" id="ARBA00004141"/>
    </source>
</evidence>
<feature type="transmembrane region" description="Helical" evidence="5">
    <location>
        <begin position="254"/>
        <end position="278"/>
    </location>
</feature>
<feature type="transmembrane region" description="Helical" evidence="5">
    <location>
        <begin position="424"/>
        <end position="448"/>
    </location>
</feature>
<dbReference type="GO" id="GO:0016020">
    <property type="term" value="C:membrane"/>
    <property type="evidence" value="ECO:0007669"/>
    <property type="project" value="UniProtKB-SubCell"/>
</dbReference>
<evidence type="ECO:0008006" key="8">
    <source>
        <dbReference type="Google" id="ProtNLM"/>
    </source>
</evidence>
<dbReference type="SUPFAM" id="SSF48652">
    <property type="entry name" value="Tetraspanin"/>
    <property type="match status" value="1"/>
</dbReference>
<gene>
    <name evidence="6" type="ORF">ACJMK2_020492</name>
</gene>
<proteinExistence type="predicted"/>
<dbReference type="InterPro" id="IPR008952">
    <property type="entry name" value="Tetraspanin_EC2_sf"/>
</dbReference>
<keyword evidence="7" id="KW-1185">Reference proteome</keyword>
<dbReference type="Gene3D" id="1.10.1450.10">
    <property type="entry name" value="Tetraspanin"/>
    <property type="match status" value="1"/>
</dbReference>
<dbReference type="PRINTS" id="PR00259">
    <property type="entry name" value="TMFOUR"/>
</dbReference>
<organism evidence="6 7">
    <name type="scientific">Sinanodonta woodiana</name>
    <name type="common">Chinese pond mussel</name>
    <name type="synonym">Anodonta woodiana</name>
    <dbReference type="NCBI Taxonomy" id="1069815"/>
    <lineage>
        <taxon>Eukaryota</taxon>
        <taxon>Metazoa</taxon>
        <taxon>Spiralia</taxon>
        <taxon>Lophotrochozoa</taxon>
        <taxon>Mollusca</taxon>
        <taxon>Bivalvia</taxon>
        <taxon>Autobranchia</taxon>
        <taxon>Heteroconchia</taxon>
        <taxon>Palaeoheterodonta</taxon>
        <taxon>Unionida</taxon>
        <taxon>Unionoidea</taxon>
        <taxon>Unionidae</taxon>
        <taxon>Unioninae</taxon>
        <taxon>Sinanodonta</taxon>
    </lineage>
</organism>
<dbReference type="Pfam" id="PF00335">
    <property type="entry name" value="Tetraspanin"/>
    <property type="match status" value="1"/>
</dbReference>
<dbReference type="Proteomes" id="UP001634394">
    <property type="component" value="Unassembled WGS sequence"/>
</dbReference>
<dbReference type="CDD" id="cd03156">
    <property type="entry name" value="uroplakin_I_like_LEL"/>
    <property type="match status" value="1"/>
</dbReference>
<accession>A0ABD3U0N1</accession>
<evidence type="ECO:0000313" key="6">
    <source>
        <dbReference type="EMBL" id="KAL3842486.1"/>
    </source>
</evidence>
<evidence type="ECO:0000313" key="7">
    <source>
        <dbReference type="Proteomes" id="UP001634394"/>
    </source>
</evidence>
<evidence type="ECO:0000256" key="3">
    <source>
        <dbReference type="ARBA" id="ARBA00022989"/>
    </source>
</evidence>
<feature type="transmembrane region" description="Helical" evidence="5">
    <location>
        <begin position="285"/>
        <end position="309"/>
    </location>
</feature>
<dbReference type="EMBL" id="JBJQND010000017">
    <property type="protein sequence ID" value="KAL3842486.1"/>
    <property type="molecule type" value="Genomic_DNA"/>
</dbReference>
<evidence type="ECO:0000256" key="5">
    <source>
        <dbReference type="SAM" id="Phobius"/>
    </source>
</evidence>
<comment type="subcellular location">
    <subcellularLocation>
        <location evidence="1">Membrane</location>
        <topology evidence="1">Multi-pass membrane protein</topology>
    </subcellularLocation>
</comment>
<keyword evidence="2 5" id="KW-0812">Transmembrane</keyword>
<sequence length="456" mass="51874">MYVSLQNSMVILVQKCMYPYKNCMVILVQKFVYPYKTVWSYWYRNVCILTKTVWSYWYRNFCILTKQYGHIDTEICVSLQNSIVILVQKFVYPDKTVWSYWYKSLCILTKQYGHIGTEICVSLQISMVILVQKFVYPDKTVLSYWYRNFVNLRINTKQQSISVQKLENQNMEICFGLNNCLPSPIYIRSLKLCGNSMMGSCGGCARVLLIFFNIIFWLSGLAILGVGIWFLVDKNIGSYTNVINIDSRDQYFKYAAYILIAFGGFVFLVGFCGCCGAVRGSKCLLGFYIFFLVIVFGGELAAGILMAVYKGEIESKLDDTLKKSIKNKYSDSSVITSAWDIVQIKLQCCGGVTPTDYQDSYFTNSTSKMIPVSCCVLNNREQALENPAKASAVNQTECQNMTNNYYKKGCKDGLKDWASLHSDIIIGVGIGIACLEIIGLVVAICYCCQINREEKY</sequence>